<gene>
    <name evidence="2" type="primary">RvY_05801-1</name>
    <name evidence="2" type="synonym">RvY_05801.1</name>
    <name evidence="2" type="ORF">RvY_05801</name>
</gene>
<accession>A0A1D1V2X8</accession>
<feature type="compositionally biased region" description="Basic residues" evidence="1">
    <location>
        <begin position="161"/>
        <end position="172"/>
    </location>
</feature>
<feature type="region of interest" description="Disordered" evidence="1">
    <location>
        <begin position="104"/>
        <end position="172"/>
    </location>
</feature>
<evidence type="ECO:0000313" key="2">
    <source>
        <dbReference type="EMBL" id="GAU93947.1"/>
    </source>
</evidence>
<keyword evidence="3" id="KW-1185">Reference proteome</keyword>
<reference evidence="2 3" key="1">
    <citation type="journal article" date="2016" name="Nat. Commun.">
        <title>Extremotolerant tardigrade genome and improved radiotolerance of human cultured cells by tardigrade-unique protein.</title>
        <authorList>
            <person name="Hashimoto T."/>
            <person name="Horikawa D.D."/>
            <person name="Saito Y."/>
            <person name="Kuwahara H."/>
            <person name="Kozuka-Hata H."/>
            <person name="Shin-I T."/>
            <person name="Minakuchi Y."/>
            <person name="Ohishi K."/>
            <person name="Motoyama A."/>
            <person name="Aizu T."/>
            <person name="Enomoto A."/>
            <person name="Kondo K."/>
            <person name="Tanaka S."/>
            <person name="Hara Y."/>
            <person name="Koshikawa S."/>
            <person name="Sagara H."/>
            <person name="Miura T."/>
            <person name="Yokobori S."/>
            <person name="Miyagawa K."/>
            <person name="Suzuki Y."/>
            <person name="Kubo T."/>
            <person name="Oyama M."/>
            <person name="Kohara Y."/>
            <person name="Fujiyama A."/>
            <person name="Arakawa K."/>
            <person name="Katayama T."/>
            <person name="Toyoda A."/>
            <person name="Kunieda T."/>
        </authorList>
    </citation>
    <scope>NUCLEOTIDE SEQUENCE [LARGE SCALE GENOMIC DNA]</scope>
    <source>
        <strain evidence="2 3">YOKOZUNA-1</strain>
    </source>
</reference>
<dbReference type="EMBL" id="BDGG01000002">
    <property type="protein sequence ID" value="GAU93947.1"/>
    <property type="molecule type" value="Genomic_DNA"/>
</dbReference>
<evidence type="ECO:0000256" key="1">
    <source>
        <dbReference type="SAM" id="MobiDB-lite"/>
    </source>
</evidence>
<name>A0A1D1V2X8_RAMVA</name>
<organism evidence="2 3">
    <name type="scientific">Ramazzottius varieornatus</name>
    <name type="common">Water bear</name>
    <name type="synonym">Tardigrade</name>
    <dbReference type="NCBI Taxonomy" id="947166"/>
    <lineage>
        <taxon>Eukaryota</taxon>
        <taxon>Metazoa</taxon>
        <taxon>Ecdysozoa</taxon>
        <taxon>Tardigrada</taxon>
        <taxon>Eutardigrada</taxon>
        <taxon>Parachela</taxon>
        <taxon>Hypsibioidea</taxon>
        <taxon>Ramazzottiidae</taxon>
        <taxon>Ramazzottius</taxon>
    </lineage>
</organism>
<dbReference type="Proteomes" id="UP000186922">
    <property type="component" value="Unassembled WGS sequence"/>
</dbReference>
<dbReference type="AlphaFoldDB" id="A0A1D1V2X8"/>
<protein>
    <submittedName>
        <fullName evidence="2">Uncharacterized protein</fullName>
    </submittedName>
</protein>
<sequence>MAMPLAKRLKENYDMDVTAELEVEPVNGKNVLSKGNIVSMLRSKSAGPFSASEVLGQAFTNSEDGAPNFKVFKKSHSKDSLSQTPVMHVTSYLDADPRRIAPVVSTRRTAKKQKVDGEEEINVPVSRKRTEDDIDMTAQGGATEESSSNRKDSSDATSPPTRKRSRSRSVSV</sequence>
<proteinExistence type="predicted"/>
<comment type="caution">
    <text evidence="2">The sequence shown here is derived from an EMBL/GenBank/DDBJ whole genome shotgun (WGS) entry which is preliminary data.</text>
</comment>
<evidence type="ECO:0000313" key="3">
    <source>
        <dbReference type="Proteomes" id="UP000186922"/>
    </source>
</evidence>